<reference evidence="1 2" key="2">
    <citation type="journal article" date="2014" name="Int. J. Syst. Evol. Microbiol.">
        <title>Methanobacterium paludis sp. nov. and a novel strain of Methanobacterium lacus isolated from northern peatlands.</title>
        <authorList>
            <person name="Cadillo-Quiroz H."/>
            <person name="Brauer S.L."/>
            <person name="Goodson N."/>
            <person name="Yavitt J.B."/>
            <person name="Zinder S.H."/>
        </authorList>
    </citation>
    <scope>NUCLEOTIDE SEQUENCE [LARGE SCALE GENOMIC DNA]</scope>
    <source>
        <strain evidence="1 2">AL-21</strain>
    </source>
</reference>
<evidence type="ECO:0000313" key="1">
    <source>
        <dbReference type="EMBL" id="ADZ09009.1"/>
    </source>
</evidence>
<dbReference type="Proteomes" id="UP000007490">
    <property type="component" value="Chromosome"/>
</dbReference>
<dbReference type="eggNOG" id="arCOG06506">
    <property type="taxonomic scope" value="Archaea"/>
</dbReference>
<sequence>MATKKNDTITIDKEFKARMKAFKEALKSEEKKTELHESIYGSEVLIRFEVFLPSRDPLKFADGLFLYMNDEGEIVDAEYYIKIENNITVSKLKPKDLDVVKELFKDSFSLEIE</sequence>
<dbReference type="AlphaFoldDB" id="F0TB58"/>
<dbReference type="RefSeq" id="WP_013644360.1">
    <property type="nucleotide sequence ID" value="NC_015216.1"/>
</dbReference>
<dbReference type="GeneID" id="10277206"/>
<proteinExistence type="predicted"/>
<name>F0TB58_METLA</name>
<dbReference type="EMBL" id="CP002551">
    <property type="protein sequence ID" value="ADZ09009.1"/>
    <property type="molecule type" value="Genomic_DNA"/>
</dbReference>
<dbReference type="HOGENOM" id="CLU_172996_0_0_2"/>
<keyword evidence="2" id="KW-1185">Reference proteome</keyword>
<reference evidence="2" key="1">
    <citation type="submission" date="2011-02" db="EMBL/GenBank/DDBJ databases">
        <title>Complete sequence of Methanobacterium sp. AL-21.</title>
        <authorList>
            <consortium name="US DOE Joint Genome Institute"/>
            <person name="Lucas S."/>
            <person name="Copeland A."/>
            <person name="Lapidus A."/>
            <person name="Cheng J.-F."/>
            <person name="Goodwin L."/>
            <person name="Pitluck S."/>
            <person name="Chertkov O."/>
            <person name="Detter J.C."/>
            <person name="Han C."/>
            <person name="Tapia R."/>
            <person name="Land M."/>
            <person name="Hauser L."/>
            <person name="Kyrpides N."/>
            <person name="Ivanova N."/>
            <person name="Mikhailova N."/>
            <person name="Pagani I."/>
            <person name="Cadillo-Quiroz H."/>
            <person name="Imachi H."/>
            <person name="Zinder S."/>
            <person name="Liu W."/>
            <person name="Woyke T."/>
        </authorList>
    </citation>
    <scope>NUCLEOTIDE SEQUENCE [LARGE SCALE GENOMIC DNA]</scope>
    <source>
        <strain evidence="2">AL-21</strain>
    </source>
</reference>
<organism evidence="1 2">
    <name type="scientific">Methanobacterium lacus (strain AL-21)</name>
    <dbReference type="NCBI Taxonomy" id="877455"/>
    <lineage>
        <taxon>Archaea</taxon>
        <taxon>Methanobacteriati</taxon>
        <taxon>Methanobacteriota</taxon>
        <taxon>Methanomada group</taxon>
        <taxon>Methanobacteria</taxon>
        <taxon>Methanobacteriales</taxon>
        <taxon>Methanobacteriaceae</taxon>
        <taxon>Methanobacterium</taxon>
    </lineage>
</organism>
<dbReference type="STRING" id="877455.Metbo_0758"/>
<gene>
    <name evidence="1" type="ordered locus">Metbo_0758</name>
</gene>
<dbReference type="KEGG" id="mel:Metbo_0758"/>
<dbReference type="OrthoDB" id="78026at2157"/>
<protein>
    <submittedName>
        <fullName evidence="1">Uncharacterized protein</fullName>
    </submittedName>
</protein>
<accession>F0TB58</accession>
<evidence type="ECO:0000313" key="2">
    <source>
        <dbReference type="Proteomes" id="UP000007490"/>
    </source>
</evidence>